<proteinExistence type="predicted"/>
<dbReference type="Proteomes" id="UP000640786">
    <property type="component" value="Unassembled WGS sequence"/>
</dbReference>
<accession>A0ABR8RBS8</accession>
<comment type="caution">
    <text evidence="1">The sequence shown here is derived from an EMBL/GenBank/DDBJ whole genome shotgun (WGS) entry which is preliminary data.</text>
</comment>
<dbReference type="RefSeq" id="WP_191697374.1">
    <property type="nucleotide sequence ID" value="NZ_JACSQO010000006.1"/>
</dbReference>
<sequence length="320" mass="36474">MLDVQKIEATYNELKELLGWSIDKRIILSLAGYYAALDKEIDKKRFKEISEIIKKRVSMFSPLRSQLQPLFTATLDVSGLEPEEAVDLLLVKVEELKKNSFKMNNYSYLAALMMSDEKEQWDYEISRAKDLMAAMKVHHRFLTASDDYPYAMFLGKLEGDTAVRAETMNRYYEELKNHKFYPGNELQWMSQVLTYTNLHFDPEAVSRVVVIRDGMKSVKIKVSTPQYPIIGFMAALKLNESELMDIVESYRALTSMKLFSWYKESALPIAFGLSLKSSKNVYETAAISMATSLEMLIQAQQAMMISSIAATSIASSSNSN</sequence>
<protein>
    <submittedName>
        <fullName evidence="1">DUF4003 family protein</fullName>
    </submittedName>
</protein>
<organism evidence="1 2">
    <name type="scientific">Psychrobacillus faecigallinarum</name>
    <dbReference type="NCBI Taxonomy" id="2762235"/>
    <lineage>
        <taxon>Bacteria</taxon>
        <taxon>Bacillati</taxon>
        <taxon>Bacillota</taxon>
        <taxon>Bacilli</taxon>
        <taxon>Bacillales</taxon>
        <taxon>Bacillaceae</taxon>
        <taxon>Psychrobacillus</taxon>
    </lineage>
</organism>
<reference evidence="1 2" key="1">
    <citation type="submission" date="2020-08" db="EMBL/GenBank/DDBJ databases">
        <title>A Genomic Blueprint of the Chicken Gut Microbiome.</title>
        <authorList>
            <person name="Gilroy R."/>
            <person name="Ravi A."/>
            <person name="Getino M."/>
            <person name="Pursley I."/>
            <person name="Horton D.L."/>
            <person name="Alikhan N.-F."/>
            <person name="Baker D."/>
            <person name="Gharbi K."/>
            <person name="Hall N."/>
            <person name="Watson M."/>
            <person name="Adriaenssens E.M."/>
            <person name="Foster-Nyarko E."/>
            <person name="Jarju S."/>
            <person name="Secka A."/>
            <person name="Antonio M."/>
            <person name="Oren A."/>
            <person name="Chaudhuri R."/>
            <person name="La Ragione R.M."/>
            <person name="Hildebrand F."/>
            <person name="Pallen M.J."/>
        </authorList>
    </citation>
    <scope>NUCLEOTIDE SEQUENCE [LARGE SCALE GENOMIC DNA]</scope>
    <source>
        <strain evidence="1 2">Sa2BUA9</strain>
    </source>
</reference>
<evidence type="ECO:0000313" key="2">
    <source>
        <dbReference type="Proteomes" id="UP000640786"/>
    </source>
</evidence>
<gene>
    <name evidence="1" type="ORF">H9650_12705</name>
</gene>
<dbReference type="Pfam" id="PF13170">
    <property type="entry name" value="DUF4003"/>
    <property type="match status" value="1"/>
</dbReference>
<dbReference type="InterPro" id="IPR025062">
    <property type="entry name" value="DUF4003"/>
</dbReference>
<name>A0ABR8RBS8_9BACI</name>
<evidence type="ECO:0000313" key="1">
    <source>
        <dbReference type="EMBL" id="MBD7944977.1"/>
    </source>
</evidence>
<dbReference type="EMBL" id="JACSQO010000006">
    <property type="protein sequence ID" value="MBD7944977.1"/>
    <property type="molecule type" value="Genomic_DNA"/>
</dbReference>
<keyword evidence="2" id="KW-1185">Reference proteome</keyword>